<dbReference type="PANTHER" id="PTHR11746">
    <property type="entry name" value="O-METHYLTRANSFERASE"/>
    <property type="match status" value="1"/>
</dbReference>
<feature type="active site" description="Proton acceptor" evidence="5">
    <location>
        <position position="256"/>
    </location>
</feature>
<dbReference type="InterPro" id="IPR029063">
    <property type="entry name" value="SAM-dependent_MTases_sf"/>
</dbReference>
<dbReference type="Pfam" id="PF08100">
    <property type="entry name" value="Dimerisation"/>
    <property type="match status" value="1"/>
</dbReference>
<dbReference type="InterPro" id="IPR036388">
    <property type="entry name" value="WH-like_DNA-bd_sf"/>
</dbReference>
<comment type="caution">
    <text evidence="8">The sequence shown here is derived from an EMBL/GenBank/DDBJ whole genome shotgun (WGS) entry which is preliminary data.</text>
</comment>
<gene>
    <name evidence="8" type="ORF">FNV43_RR13573</name>
</gene>
<feature type="domain" description="O-methyltransferase dimerisation" evidence="7">
    <location>
        <begin position="15"/>
        <end position="101"/>
    </location>
</feature>
<keyword evidence="9" id="KW-1185">Reference proteome</keyword>
<dbReference type="GO" id="GO:0046983">
    <property type="term" value="F:protein dimerization activity"/>
    <property type="evidence" value="ECO:0007669"/>
    <property type="project" value="InterPro"/>
</dbReference>
<evidence type="ECO:0000256" key="2">
    <source>
        <dbReference type="ARBA" id="ARBA00022679"/>
    </source>
</evidence>
<organism evidence="8 9">
    <name type="scientific">Rhamnella rubrinervis</name>
    <dbReference type="NCBI Taxonomy" id="2594499"/>
    <lineage>
        <taxon>Eukaryota</taxon>
        <taxon>Viridiplantae</taxon>
        <taxon>Streptophyta</taxon>
        <taxon>Embryophyta</taxon>
        <taxon>Tracheophyta</taxon>
        <taxon>Spermatophyta</taxon>
        <taxon>Magnoliopsida</taxon>
        <taxon>eudicotyledons</taxon>
        <taxon>Gunneridae</taxon>
        <taxon>Pentapetalae</taxon>
        <taxon>rosids</taxon>
        <taxon>fabids</taxon>
        <taxon>Rosales</taxon>
        <taxon>Rhamnaceae</taxon>
        <taxon>rhamnoid group</taxon>
        <taxon>Rhamneae</taxon>
        <taxon>Rhamnella</taxon>
    </lineage>
</organism>
<keyword evidence="2" id="KW-0808">Transferase</keyword>
<evidence type="ECO:0000313" key="9">
    <source>
        <dbReference type="Proteomes" id="UP000796880"/>
    </source>
</evidence>
<evidence type="ECO:0000313" key="8">
    <source>
        <dbReference type="EMBL" id="KAF3443883.1"/>
    </source>
</evidence>
<feature type="domain" description="O-methyltransferase C-terminal" evidence="6">
    <location>
        <begin position="126"/>
        <end position="332"/>
    </location>
</feature>
<evidence type="ECO:0000256" key="4">
    <source>
        <dbReference type="ARBA" id="ARBA00038277"/>
    </source>
</evidence>
<dbReference type="Pfam" id="PF00891">
    <property type="entry name" value="Methyltransf_2"/>
    <property type="match status" value="1"/>
</dbReference>
<evidence type="ECO:0000259" key="7">
    <source>
        <dbReference type="Pfam" id="PF08100"/>
    </source>
</evidence>
<evidence type="ECO:0000256" key="3">
    <source>
        <dbReference type="ARBA" id="ARBA00022691"/>
    </source>
</evidence>
<accession>A0A8K0H1F6</accession>
<dbReference type="InterPro" id="IPR012967">
    <property type="entry name" value="COMT_dimerisation"/>
</dbReference>
<name>A0A8K0H1F6_9ROSA</name>
<dbReference type="OrthoDB" id="1606438at2759"/>
<proteinExistence type="inferred from homology"/>
<dbReference type="PROSITE" id="PS51683">
    <property type="entry name" value="SAM_OMT_II"/>
    <property type="match status" value="1"/>
</dbReference>
<dbReference type="InterPro" id="IPR001077">
    <property type="entry name" value="COMT_C"/>
</dbReference>
<protein>
    <submittedName>
        <fullName evidence="8">Uncharacterized protein</fullName>
    </submittedName>
</protein>
<dbReference type="Gene3D" id="1.10.10.10">
    <property type="entry name" value="Winged helix-like DNA-binding domain superfamily/Winged helix DNA-binding domain"/>
    <property type="match status" value="1"/>
</dbReference>
<dbReference type="PIRSF" id="PIRSF005739">
    <property type="entry name" value="O-mtase"/>
    <property type="match status" value="1"/>
</dbReference>
<dbReference type="SUPFAM" id="SSF46785">
    <property type="entry name" value="Winged helix' DNA-binding domain"/>
    <property type="match status" value="1"/>
</dbReference>
<comment type="similarity">
    <text evidence="4">Belongs to the class I-like SAM-binding methyltransferase superfamily. Cation-independent O-methyltransferase family.</text>
</comment>
<dbReference type="EMBL" id="VOIH02000006">
    <property type="protein sequence ID" value="KAF3443883.1"/>
    <property type="molecule type" value="Genomic_DNA"/>
</dbReference>
<dbReference type="AlphaFoldDB" id="A0A8K0H1F6"/>
<dbReference type="GO" id="GO:0008171">
    <property type="term" value="F:O-methyltransferase activity"/>
    <property type="evidence" value="ECO:0007669"/>
    <property type="project" value="InterPro"/>
</dbReference>
<dbReference type="InterPro" id="IPR016461">
    <property type="entry name" value="COMT-like"/>
</dbReference>
<reference evidence="8" key="1">
    <citation type="submission" date="2020-03" db="EMBL/GenBank/DDBJ databases">
        <title>A high-quality chromosome-level genome assembly of a woody plant with both climbing and erect habits, Rhamnella rubrinervis.</title>
        <authorList>
            <person name="Lu Z."/>
            <person name="Yang Y."/>
            <person name="Zhu X."/>
            <person name="Sun Y."/>
        </authorList>
    </citation>
    <scope>NUCLEOTIDE SEQUENCE</scope>
    <source>
        <strain evidence="8">BYM</strain>
        <tissue evidence="8">Leaf</tissue>
    </source>
</reference>
<dbReference type="Proteomes" id="UP000796880">
    <property type="component" value="Unassembled WGS sequence"/>
</dbReference>
<dbReference type="Gene3D" id="3.40.50.150">
    <property type="entry name" value="Vaccinia Virus protein VP39"/>
    <property type="match status" value="1"/>
</dbReference>
<dbReference type="GO" id="GO:0032259">
    <property type="term" value="P:methylation"/>
    <property type="evidence" value="ECO:0007669"/>
    <property type="project" value="UniProtKB-KW"/>
</dbReference>
<dbReference type="InterPro" id="IPR036390">
    <property type="entry name" value="WH_DNA-bd_sf"/>
</dbReference>
<sequence length="352" mass="38903">MAEVEESLRGQAEIWQNMFGFAASMALKCAVELRIADIINSHGRPLTLSQITADITDSPSPDISYLKRIMRLLVHKNIFSAHHPSDGGETLYGLTHSSKWIFRDSTTPSMASFVLLENHPVMLNPWHILSQCVKDGGVAFDKVNGGEFWDFVANNPSFDKLFTNGMSCTSDVVMGAFLPAYKNELVSIGSLVDVGGRIGAAVYEIVKSHPHIKGINFDLPHVVALAPDYEGVTHVGGSMFASIPKADAVFMKWIMHDWADEDCIKILKNCKKAIPEKKGKVIILDIVLESSEGDGMFGEPRLAFDLVMLAHNAGGKERTEKEWKKLLNEGGFPRFKIINIPSMLSLIEVYPE</sequence>
<dbReference type="SUPFAM" id="SSF53335">
    <property type="entry name" value="S-adenosyl-L-methionine-dependent methyltransferases"/>
    <property type="match status" value="1"/>
</dbReference>
<keyword evidence="1" id="KW-0489">Methyltransferase</keyword>
<keyword evidence="3" id="KW-0949">S-adenosyl-L-methionine</keyword>
<evidence type="ECO:0000259" key="6">
    <source>
        <dbReference type="Pfam" id="PF00891"/>
    </source>
</evidence>
<evidence type="ECO:0000256" key="1">
    <source>
        <dbReference type="ARBA" id="ARBA00022603"/>
    </source>
</evidence>
<evidence type="ECO:0000256" key="5">
    <source>
        <dbReference type="PIRSR" id="PIRSR005739-1"/>
    </source>
</evidence>
<dbReference type="FunFam" id="3.40.50.150:FF:000294">
    <property type="entry name" value="O-methyltransferase family protein"/>
    <property type="match status" value="1"/>
</dbReference>